<gene>
    <name evidence="7" type="ORF">EJB05_01272</name>
</gene>
<evidence type="ECO:0000256" key="4">
    <source>
        <dbReference type="ARBA" id="ARBA00022734"/>
    </source>
</evidence>
<dbReference type="InterPro" id="IPR036404">
    <property type="entry name" value="Jacalin-like_lectin_dom_sf"/>
</dbReference>
<comment type="function">
    <text evidence="5">Dirigent proteins impart stereoselectivity on the phenoxy radical-coupling reaction, yielding optically active lignans from two molecules of coniferyl alcohol in the biosynthesis of lignans, flavonolignans, and alkaloids and thus plays a central role in plant secondary metabolism.</text>
</comment>
<comment type="subunit">
    <text evidence="2 5">Homodimer.</text>
</comment>
<dbReference type="Proteomes" id="UP000324897">
    <property type="component" value="Chromosome 6"/>
</dbReference>
<dbReference type="SUPFAM" id="SSF51101">
    <property type="entry name" value="Mannose-binding lectins"/>
    <property type="match status" value="1"/>
</dbReference>
<dbReference type="Gene3D" id="2.100.10.30">
    <property type="entry name" value="Jacalin-like lectin domain"/>
    <property type="match status" value="1"/>
</dbReference>
<evidence type="ECO:0000313" key="8">
    <source>
        <dbReference type="Proteomes" id="UP000324897"/>
    </source>
</evidence>
<proteinExistence type="inferred from homology"/>
<accession>A0A5J9WP18</accession>
<sequence>PDAKLVARAQGLHINAGNWHLSFSLVFETEWFKGSTLQVMGVGNEQGTEWAIVGGTGEFSMATGVIHKRVHYHDGNGDVFELTFKGFCHMPKGSKGDCTTQTQEHVHKIGTWGGNGGSSQDITEAPKHLESITIKSGQVVDSITFSYTDQAGQKHTVGPWGGPGGSPHTIQLAASEFVKEISGTYGTYDGATVITSFKLVTNIQTFGPWAVEKGTPFSVPVQSGSGIVGFFARAGKYLDAIGVHVTRV</sequence>
<comment type="similarity">
    <text evidence="1 5">Belongs to the plant dirigent protein family.</text>
</comment>
<evidence type="ECO:0000256" key="3">
    <source>
        <dbReference type="ARBA" id="ARBA00022525"/>
    </source>
</evidence>
<dbReference type="InterPro" id="IPR044859">
    <property type="entry name" value="Allene_oxi_cyc_Dirigent"/>
</dbReference>
<dbReference type="GO" id="GO:0009699">
    <property type="term" value="P:phenylpropanoid biosynthetic process"/>
    <property type="evidence" value="ECO:0007669"/>
    <property type="project" value="UniProtKB-ARBA"/>
</dbReference>
<keyword evidence="5" id="KW-0052">Apoplast</keyword>
<protein>
    <recommendedName>
        <fullName evidence="5">Dirigent protein</fullName>
    </recommendedName>
</protein>
<evidence type="ECO:0000259" key="6">
    <source>
        <dbReference type="PROSITE" id="PS51752"/>
    </source>
</evidence>
<evidence type="ECO:0000256" key="2">
    <source>
        <dbReference type="ARBA" id="ARBA00011738"/>
    </source>
</evidence>
<dbReference type="Gramene" id="TVU49928">
    <property type="protein sequence ID" value="TVU49928"/>
    <property type="gene ID" value="EJB05_01272"/>
</dbReference>
<dbReference type="PANTHER" id="PTHR46506">
    <property type="entry name" value="OS05G0143600 PROTEIN"/>
    <property type="match status" value="1"/>
</dbReference>
<feature type="domain" description="Jacalin-type lectin" evidence="6">
    <location>
        <begin position="106"/>
        <end position="247"/>
    </location>
</feature>
<dbReference type="GO" id="GO:0048046">
    <property type="term" value="C:apoplast"/>
    <property type="evidence" value="ECO:0007669"/>
    <property type="project" value="UniProtKB-SubCell"/>
</dbReference>
<dbReference type="InterPro" id="IPR033734">
    <property type="entry name" value="Jacalin-like_lectin_dom_plant"/>
</dbReference>
<dbReference type="Pfam" id="PF03018">
    <property type="entry name" value="Dirigent"/>
    <property type="match status" value="1"/>
</dbReference>
<dbReference type="Pfam" id="PF01419">
    <property type="entry name" value="Jacalin"/>
    <property type="match status" value="1"/>
</dbReference>
<dbReference type="OrthoDB" id="583353at2759"/>
<keyword evidence="8" id="KW-1185">Reference proteome</keyword>
<comment type="caution">
    <text evidence="7">The sequence shown here is derived from an EMBL/GenBank/DDBJ whole genome shotgun (WGS) entry which is preliminary data.</text>
</comment>
<dbReference type="EMBL" id="RWGY01000002">
    <property type="protein sequence ID" value="TVU49928.1"/>
    <property type="molecule type" value="Genomic_DNA"/>
</dbReference>
<keyword evidence="4" id="KW-0430">Lectin</keyword>
<reference evidence="7 8" key="1">
    <citation type="journal article" date="2019" name="Sci. Rep.">
        <title>A high-quality genome of Eragrostis curvula grass provides insights into Poaceae evolution and supports new strategies to enhance forage quality.</title>
        <authorList>
            <person name="Carballo J."/>
            <person name="Santos B.A.C.M."/>
            <person name="Zappacosta D."/>
            <person name="Garbus I."/>
            <person name="Selva J.P."/>
            <person name="Gallo C.A."/>
            <person name="Diaz A."/>
            <person name="Albertini E."/>
            <person name="Caccamo M."/>
            <person name="Echenique V."/>
        </authorList>
    </citation>
    <scope>NUCLEOTIDE SEQUENCE [LARGE SCALE GENOMIC DNA]</scope>
    <source>
        <strain evidence="8">cv. Victoria</strain>
        <tissue evidence="7">Leaf</tissue>
    </source>
</reference>
<dbReference type="PROSITE" id="PS51752">
    <property type="entry name" value="JACALIN_LECTIN"/>
    <property type="match status" value="1"/>
</dbReference>
<dbReference type="GO" id="GO:0030246">
    <property type="term" value="F:carbohydrate binding"/>
    <property type="evidence" value="ECO:0007669"/>
    <property type="project" value="UniProtKB-KW"/>
</dbReference>
<evidence type="ECO:0000256" key="5">
    <source>
        <dbReference type="RuleBase" id="RU363099"/>
    </source>
</evidence>
<feature type="non-terminal residue" evidence="7">
    <location>
        <position position="1"/>
    </location>
</feature>
<organism evidence="7 8">
    <name type="scientific">Eragrostis curvula</name>
    <name type="common">weeping love grass</name>
    <dbReference type="NCBI Taxonomy" id="38414"/>
    <lineage>
        <taxon>Eukaryota</taxon>
        <taxon>Viridiplantae</taxon>
        <taxon>Streptophyta</taxon>
        <taxon>Embryophyta</taxon>
        <taxon>Tracheophyta</taxon>
        <taxon>Spermatophyta</taxon>
        <taxon>Magnoliopsida</taxon>
        <taxon>Liliopsida</taxon>
        <taxon>Poales</taxon>
        <taxon>Poaceae</taxon>
        <taxon>PACMAD clade</taxon>
        <taxon>Chloridoideae</taxon>
        <taxon>Eragrostideae</taxon>
        <taxon>Eragrostidinae</taxon>
        <taxon>Eragrostis</taxon>
    </lineage>
</organism>
<dbReference type="Gene3D" id="2.40.480.10">
    <property type="entry name" value="Allene oxide cyclase-like"/>
    <property type="match status" value="1"/>
</dbReference>
<evidence type="ECO:0000256" key="1">
    <source>
        <dbReference type="ARBA" id="ARBA00010746"/>
    </source>
</evidence>
<dbReference type="CDD" id="cd09612">
    <property type="entry name" value="Jacalin"/>
    <property type="match status" value="1"/>
</dbReference>
<comment type="subcellular location">
    <subcellularLocation>
        <location evidence="5">Secreted</location>
        <location evidence="5">Extracellular space</location>
        <location evidence="5">Apoplast</location>
    </subcellularLocation>
</comment>
<dbReference type="AlphaFoldDB" id="A0A5J9WP18"/>
<evidence type="ECO:0000313" key="7">
    <source>
        <dbReference type="EMBL" id="TVU49928.1"/>
    </source>
</evidence>
<name>A0A5J9WP18_9POAL</name>
<dbReference type="InterPro" id="IPR001229">
    <property type="entry name" value="Jacalin-like_lectin_dom"/>
</dbReference>
<dbReference type="InterPro" id="IPR004265">
    <property type="entry name" value="Dirigent"/>
</dbReference>
<dbReference type="SMART" id="SM00915">
    <property type="entry name" value="Jacalin"/>
    <property type="match status" value="1"/>
</dbReference>
<keyword evidence="3 5" id="KW-0964">Secreted</keyword>